<keyword evidence="9" id="KW-1185">Reference proteome</keyword>
<evidence type="ECO:0000256" key="6">
    <source>
        <dbReference type="PIRSR" id="PIRSR016323-1"/>
    </source>
</evidence>
<dbReference type="EC" id="2.1.1.221" evidence="1"/>
<proteinExistence type="predicted"/>
<evidence type="ECO:0000256" key="1">
    <source>
        <dbReference type="ARBA" id="ARBA00012797"/>
    </source>
</evidence>
<evidence type="ECO:0000256" key="4">
    <source>
        <dbReference type="ARBA" id="ARBA00022691"/>
    </source>
</evidence>
<evidence type="ECO:0000256" key="2">
    <source>
        <dbReference type="ARBA" id="ARBA00022603"/>
    </source>
</evidence>
<feature type="binding site" evidence="7">
    <location>
        <position position="230"/>
    </location>
    <ligand>
        <name>S-adenosyl-L-methionine</name>
        <dbReference type="ChEBI" id="CHEBI:59789"/>
    </ligand>
</feature>
<dbReference type="AlphaFoldDB" id="A0A6J3JWR3"/>
<feature type="active site" description="Proton acceptor" evidence="6">
    <location>
        <position position="208"/>
    </location>
</feature>
<dbReference type="Proteomes" id="UP000504631">
    <property type="component" value="Unplaced"/>
</dbReference>
<dbReference type="InterPro" id="IPR028564">
    <property type="entry name" value="MT_TRM10-typ"/>
</dbReference>
<feature type="binding site" evidence="7">
    <location>
        <position position="216"/>
    </location>
    <ligand>
        <name>S-adenosyl-L-methionine</name>
        <dbReference type="ChEBI" id="CHEBI:59789"/>
    </ligand>
</feature>
<dbReference type="InterPro" id="IPR038459">
    <property type="entry name" value="MT_TRM10-typ_sf"/>
</dbReference>
<dbReference type="GO" id="GO:0002939">
    <property type="term" value="P:tRNA N1-guanine methylation"/>
    <property type="evidence" value="ECO:0007669"/>
    <property type="project" value="TreeGrafter"/>
</dbReference>
<dbReference type="GO" id="GO:0000049">
    <property type="term" value="F:tRNA binding"/>
    <property type="evidence" value="ECO:0007669"/>
    <property type="project" value="TreeGrafter"/>
</dbReference>
<dbReference type="PROSITE" id="PS51675">
    <property type="entry name" value="SAM_MT_TRM10"/>
    <property type="match status" value="1"/>
</dbReference>
<evidence type="ECO:0000256" key="5">
    <source>
        <dbReference type="ARBA" id="ARBA00048434"/>
    </source>
</evidence>
<evidence type="ECO:0000256" key="7">
    <source>
        <dbReference type="PIRSR" id="PIRSR016323-2"/>
    </source>
</evidence>
<dbReference type="GO" id="GO:0005654">
    <property type="term" value="C:nucleoplasm"/>
    <property type="evidence" value="ECO:0007669"/>
    <property type="project" value="TreeGrafter"/>
</dbReference>
<name>A0A6J3JWR3_9HYME</name>
<protein>
    <recommendedName>
        <fullName evidence="1">tRNA (guanine(9)-N(1))-methyltransferase</fullName>
        <ecNumber evidence="1">2.1.1.221</ecNumber>
    </recommendedName>
</protein>
<dbReference type="FunFam" id="3.40.1280.30:FF:000001">
    <property type="entry name" value="tRNA methyltransferase 10 homolog A"/>
    <property type="match status" value="1"/>
</dbReference>
<dbReference type="CDD" id="cd18101">
    <property type="entry name" value="Trm10euk_A"/>
    <property type="match status" value="1"/>
</dbReference>
<comment type="catalytic activity">
    <reaction evidence="5">
        <text>guanosine(9) in tRNA + S-adenosyl-L-methionine = N(1)-methylguanosine(9) in tRNA + S-adenosyl-L-homocysteine + H(+)</text>
        <dbReference type="Rhea" id="RHEA:43156"/>
        <dbReference type="Rhea" id="RHEA-COMP:10367"/>
        <dbReference type="Rhea" id="RHEA-COMP:10368"/>
        <dbReference type="ChEBI" id="CHEBI:15378"/>
        <dbReference type="ChEBI" id="CHEBI:57856"/>
        <dbReference type="ChEBI" id="CHEBI:59789"/>
        <dbReference type="ChEBI" id="CHEBI:73542"/>
        <dbReference type="ChEBI" id="CHEBI:74269"/>
        <dbReference type="EC" id="2.1.1.221"/>
    </reaction>
</comment>
<keyword evidence="2 10" id="KW-0489">Methyltransferase</keyword>
<dbReference type="GeneID" id="117231207"/>
<dbReference type="RefSeq" id="XP_033345292.1">
    <property type="nucleotide sequence ID" value="XM_033489401.1"/>
</dbReference>
<evidence type="ECO:0000256" key="3">
    <source>
        <dbReference type="ARBA" id="ARBA00022679"/>
    </source>
</evidence>
<dbReference type="GO" id="GO:0052905">
    <property type="term" value="F:tRNA (guanosine(9)-N1)-methyltransferase activity"/>
    <property type="evidence" value="ECO:0007669"/>
    <property type="project" value="UniProtKB-EC"/>
</dbReference>
<feature type="binding site" evidence="7">
    <location>
        <position position="204"/>
    </location>
    <ligand>
        <name>S-adenosyl-L-methionine</name>
        <dbReference type="ChEBI" id="CHEBI:59789"/>
    </ligand>
</feature>
<dbReference type="InterPro" id="IPR016653">
    <property type="entry name" value="TRM10/TRM10A"/>
</dbReference>
<organism evidence="9 10">
    <name type="scientific">Bombus vosnesenskii</name>
    <dbReference type="NCBI Taxonomy" id="207650"/>
    <lineage>
        <taxon>Eukaryota</taxon>
        <taxon>Metazoa</taxon>
        <taxon>Ecdysozoa</taxon>
        <taxon>Arthropoda</taxon>
        <taxon>Hexapoda</taxon>
        <taxon>Insecta</taxon>
        <taxon>Pterygota</taxon>
        <taxon>Neoptera</taxon>
        <taxon>Endopterygota</taxon>
        <taxon>Hymenoptera</taxon>
        <taxon>Apocrita</taxon>
        <taxon>Aculeata</taxon>
        <taxon>Apoidea</taxon>
        <taxon>Anthophila</taxon>
        <taxon>Apidae</taxon>
        <taxon>Bombus</taxon>
        <taxon>Pyrobombus</taxon>
    </lineage>
</organism>
<dbReference type="PIRSF" id="PIRSF016323">
    <property type="entry name" value="tRNA_m1G_mtfrase_met"/>
    <property type="match status" value="1"/>
</dbReference>
<keyword evidence="4" id="KW-0949">S-adenosyl-L-methionine</keyword>
<dbReference type="InterPro" id="IPR007356">
    <property type="entry name" value="tRNA_m1G_MeTrfase_euk"/>
</dbReference>
<keyword evidence="3" id="KW-0808">Transferase</keyword>
<feature type="binding site" evidence="7">
    <location>
        <position position="184"/>
    </location>
    <ligand>
        <name>S-adenosyl-L-methionine</name>
        <dbReference type="ChEBI" id="CHEBI:59789"/>
    </ligand>
</feature>
<sequence length="322" mass="37380">MENENGTNNIGNDTQYVKICEQKTCFNTDKKLSELHPNLSKHQLKKVKKREKWLTRKVERRLREREKTRQKRAFARANNIDLGPSRKALKKSTMADSSCKIGITVDLSFDDLMIDKDIAKLTKQILRCYTLNRRAIAPMQFSLTSFNGKSKADMQKHNGYEHWDVKFHAEPYLDVYPKEKIIYLTSESENIITQLKCDYVYVIGGLVDHNSHKGLCHKLAIQAGITHGRLPLDKFLSMKARKVLTVDHVFEILLRVSEGKTWQEAFLQVLPERKNAQLIVPLENNKDTLHIYNDKEDIFQANDKIESNVKINEFENMNNVCT</sequence>
<evidence type="ECO:0000259" key="8">
    <source>
        <dbReference type="PROSITE" id="PS51675"/>
    </source>
</evidence>
<gene>
    <name evidence="10" type="primary">LOC117231207</name>
</gene>
<accession>A0A6J3JWR3</accession>
<dbReference type="PANTHER" id="PTHR13563:SF13">
    <property type="entry name" value="TRNA METHYLTRANSFERASE 10 HOMOLOG A"/>
    <property type="match status" value="1"/>
</dbReference>
<dbReference type="PANTHER" id="PTHR13563">
    <property type="entry name" value="TRNA (GUANINE-9-) METHYLTRANSFERASE"/>
    <property type="match status" value="1"/>
</dbReference>
<dbReference type="KEGG" id="bvk:117231207"/>
<evidence type="ECO:0000313" key="9">
    <source>
        <dbReference type="Proteomes" id="UP000504631"/>
    </source>
</evidence>
<dbReference type="Gene3D" id="3.40.1280.30">
    <property type="match status" value="1"/>
</dbReference>
<reference evidence="10" key="1">
    <citation type="submission" date="2025-08" db="UniProtKB">
        <authorList>
            <consortium name="RefSeq"/>
        </authorList>
    </citation>
    <scope>IDENTIFICATION</scope>
    <source>
        <tissue evidence="10">Muscle</tissue>
    </source>
</reference>
<feature type="domain" description="SAM-dependent MTase TRM10-type" evidence="8">
    <location>
        <begin position="84"/>
        <end position="277"/>
    </location>
</feature>
<evidence type="ECO:0000313" key="10">
    <source>
        <dbReference type="RefSeq" id="XP_033345292.1"/>
    </source>
</evidence>